<dbReference type="GO" id="GO:0006788">
    <property type="term" value="P:heme oxidation"/>
    <property type="evidence" value="ECO:0007669"/>
    <property type="project" value="InterPro"/>
</dbReference>
<accession>A0A3S0R4U2</accession>
<dbReference type="SUPFAM" id="SSF48613">
    <property type="entry name" value="Heme oxygenase-like"/>
    <property type="match status" value="1"/>
</dbReference>
<reference evidence="1" key="1">
    <citation type="submission" date="2018-12" db="EMBL/GenBank/DDBJ databases">
        <authorList>
            <person name="Jadhav K."/>
            <person name="Kushwaha B."/>
            <person name="Jadhav I."/>
        </authorList>
    </citation>
    <scope>NUCLEOTIDE SEQUENCE [LARGE SCALE GENOMIC DNA]</scope>
    <source>
        <strain evidence="1">SBS 10</strain>
    </source>
</reference>
<protein>
    <submittedName>
        <fullName evidence="1">Uncharacterized protein</fullName>
    </submittedName>
</protein>
<dbReference type="EMBL" id="RXHI01000020">
    <property type="protein sequence ID" value="RUA22281.1"/>
    <property type="molecule type" value="Genomic_DNA"/>
</dbReference>
<organism evidence="1">
    <name type="scientific">Billgrantia gudaonensis</name>
    <dbReference type="NCBI Taxonomy" id="376427"/>
    <lineage>
        <taxon>Bacteria</taxon>
        <taxon>Pseudomonadati</taxon>
        <taxon>Pseudomonadota</taxon>
        <taxon>Gammaproteobacteria</taxon>
        <taxon>Oceanospirillales</taxon>
        <taxon>Halomonadaceae</taxon>
        <taxon>Billgrantia</taxon>
    </lineage>
</organism>
<dbReference type="Gene3D" id="1.20.910.10">
    <property type="entry name" value="Heme oxygenase-like"/>
    <property type="match status" value="1"/>
</dbReference>
<dbReference type="InterPro" id="IPR016084">
    <property type="entry name" value="Haem_Oase-like_multi-hlx"/>
</dbReference>
<comment type="caution">
    <text evidence="1">The sequence shown here is derived from an EMBL/GenBank/DDBJ whole genome shotgun (WGS) entry which is preliminary data.</text>
</comment>
<dbReference type="InterPro" id="IPR016053">
    <property type="entry name" value="Haem_Oase-like"/>
</dbReference>
<dbReference type="GO" id="GO:0004392">
    <property type="term" value="F:heme oxygenase (decyclizing) activity"/>
    <property type="evidence" value="ECO:0007669"/>
    <property type="project" value="InterPro"/>
</dbReference>
<dbReference type="AlphaFoldDB" id="A0A3S0R4U2"/>
<gene>
    <name evidence="1" type="ORF">DSL92_06635</name>
</gene>
<evidence type="ECO:0000313" key="1">
    <source>
        <dbReference type="EMBL" id="RUA22281.1"/>
    </source>
</evidence>
<name>A0A3S0R4U2_9GAMM</name>
<proteinExistence type="predicted"/>
<dbReference type="Pfam" id="PF01126">
    <property type="entry name" value="Heme_oxygenase"/>
    <property type="match status" value="1"/>
</dbReference>
<sequence length="94" mass="10310">MPAGATHQFPGALGWLYVNRGSNLGAAFLFKSAVELGMSESFGARHLAPRERGEGYRWRTFTRYLDAIPLSYPEKAWAIAGAARLRPCRVPVGS</sequence>